<proteinExistence type="predicted"/>
<dbReference type="EMBL" id="MU005569">
    <property type="protein sequence ID" value="KAF2691908.1"/>
    <property type="molecule type" value="Genomic_DNA"/>
</dbReference>
<dbReference type="AlphaFoldDB" id="A0A6G1JNA4"/>
<feature type="region of interest" description="Disordered" evidence="1">
    <location>
        <begin position="38"/>
        <end position="75"/>
    </location>
</feature>
<reference evidence="2" key="1">
    <citation type="journal article" date="2020" name="Stud. Mycol.">
        <title>101 Dothideomycetes genomes: a test case for predicting lifestyles and emergence of pathogens.</title>
        <authorList>
            <person name="Haridas S."/>
            <person name="Albert R."/>
            <person name="Binder M."/>
            <person name="Bloem J."/>
            <person name="Labutti K."/>
            <person name="Salamov A."/>
            <person name="Andreopoulos B."/>
            <person name="Baker S."/>
            <person name="Barry K."/>
            <person name="Bills G."/>
            <person name="Bluhm B."/>
            <person name="Cannon C."/>
            <person name="Castanera R."/>
            <person name="Culley D."/>
            <person name="Daum C."/>
            <person name="Ezra D."/>
            <person name="Gonzalez J."/>
            <person name="Henrissat B."/>
            <person name="Kuo A."/>
            <person name="Liang C."/>
            <person name="Lipzen A."/>
            <person name="Lutzoni F."/>
            <person name="Magnuson J."/>
            <person name="Mondo S."/>
            <person name="Nolan M."/>
            <person name="Ohm R."/>
            <person name="Pangilinan J."/>
            <person name="Park H.-J."/>
            <person name="Ramirez L."/>
            <person name="Alfaro M."/>
            <person name="Sun H."/>
            <person name="Tritt A."/>
            <person name="Yoshinaga Y."/>
            <person name="Zwiers L.-H."/>
            <person name="Turgeon B."/>
            <person name="Goodwin S."/>
            <person name="Spatafora J."/>
            <person name="Crous P."/>
            <person name="Grigoriev I."/>
        </authorList>
    </citation>
    <scope>NUCLEOTIDE SEQUENCE</scope>
    <source>
        <strain evidence="2">CBS 122367</strain>
    </source>
</reference>
<evidence type="ECO:0000313" key="3">
    <source>
        <dbReference type="Proteomes" id="UP000799291"/>
    </source>
</evidence>
<sequence length="185" mass="20281">MTFQRSFEISSVCGHSNGQSETILQQHAPEAEIPSMDAFSGHLSSTSSTNHVQSETSQQHAPEAEVPSMDAPSEQRLPFDSTELMLRVVASIQGPLPDPSSALSLTGLKMASLLVVTSLHRLYTFSLATIMYPGSTVPNINEAIYNTIKAKDSNKPQPPRGVGPFTREWLGLCRNRYPFFFRTPA</sequence>
<organism evidence="2 3">
    <name type="scientific">Lentithecium fluviatile CBS 122367</name>
    <dbReference type="NCBI Taxonomy" id="1168545"/>
    <lineage>
        <taxon>Eukaryota</taxon>
        <taxon>Fungi</taxon>
        <taxon>Dikarya</taxon>
        <taxon>Ascomycota</taxon>
        <taxon>Pezizomycotina</taxon>
        <taxon>Dothideomycetes</taxon>
        <taxon>Pleosporomycetidae</taxon>
        <taxon>Pleosporales</taxon>
        <taxon>Massarineae</taxon>
        <taxon>Lentitheciaceae</taxon>
        <taxon>Lentithecium</taxon>
    </lineage>
</organism>
<accession>A0A6G1JNA4</accession>
<dbReference type="Proteomes" id="UP000799291">
    <property type="component" value="Unassembled WGS sequence"/>
</dbReference>
<gene>
    <name evidence="2" type="ORF">K458DRAFT_398294</name>
</gene>
<feature type="compositionally biased region" description="Polar residues" evidence="1">
    <location>
        <begin position="42"/>
        <end position="60"/>
    </location>
</feature>
<protein>
    <submittedName>
        <fullName evidence="2">Uncharacterized protein</fullName>
    </submittedName>
</protein>
<keyword evidence="3" id="KW-1185">Reference proteome</keyword>
<evidence type="ECO:0000256" key="1">
    <source>
        <dbReference type="SAM" id="MobiDB-lite"/>
    </source>
</evidence>
<evidence type="ECO:0000313" key="2">
    <source>
        <dbReference type="EMBL" id="KAF2691908.1"/>
    </source>
</evidence>
<name>A0A6G1JNA4_9PLEO</name>